<protein>
    <recommendedName>
        <fullName evidence="3">BTB domain-containing protein</fullName>
    </recommendedName>
</protein>
<dbReference type="Proteomes" id="UP000077266">
    <property type="component" value="Unassembled WGS sequence"/>
</dbReference>
<name>A0A165GSC3_EXIGL</name>
<reference evidence="1 2" key="1">
    <citation type="journal article" date="2016" name="Mol. Biol. Evol.">
        <title>Comparative Genomics of Early-Diverging Mushroom-Forming Fungi Provides Insights into the Origins of Lignocellulose Decay Capabilities.</title>
        <authorList>
            <person name="Nagy L.G."/>
            <person name="Riley R."/>
            <person name="Tritt A."/>
            <person name="Adam C."/>
            <person name="Daum C."/>
            <person name="Floudas D."/>
            <person name="Sun H."/>
            <person name="Yadav J.S."/>
            <person name="Pangilinan J."/>
            <person name="Larsson K.H."/>
            <person name="Matsuura K."/>
            <person name="Barry K."/>
            <person name="Labutti K."/>
            <person name="Kuo R."/>
            <person name="Ohm R.A."/>
            <person name="Bhattacharya S.S."/>
            <person name="Shirouzu T."/>
            <person name="Yoshinaga Y."/>
            <person name="Martin F.M."/>
            <person name="Grigoriev I.V."/>
            <person name="Hibbett D.S."/>
        </authorList>
    </citation>
    <scope>NUCLEOTIDE SEQUENCE [LARGE SCALE GENOMIC DNA]</scope>
    <source>
        <strain evidence="1 2">HHB12029</strain>
    </source>
</reference>
<dbReference type="STRING" id="1314781.A0A165GSC3"/>
<keyword evidence="2" id="KW-1185">Reference proteome</keyword>
<dbReference type="EMBL" id="KV426038">
    <property type="protein sequence ID" value="KZV90942.1"/>
    <property type="molecule type" value="Genomic_DNA"/>
</dbReference>
<evidence type="ECO:0000313" key="1">
    <source>
        <dbReference type="EMBL" id="KZV90942.1"/>
    </source>
</evidence>
<dbReference type="AlphaFoldDB" id="A0A165GSC3"/>
<proteinExistence type="predicted"/>
<dbReference type="OrthoDB" id="3265815at2759"/>
<accession>A0A165GSC3</accession>
<sequence>MLLTADSETYPRVLIYDSDVGLAWIDTPTAPLSVFDRLSPQTPTSDLDSDDYGAWHISTLFQPSEFADTLLVSSDDVAFYVQAGTLTVLSQNGFAALLPATPATQPSFFPVVRVEQTAAVLDVVLHALYGLALMPNPPGLSTLSAAIDALLVQYAIHTAPVLGPATPLFDVLLAHAQLTPFEIYVLAAKHNLIELAIASSAYLLSFPLNALSEADAERIGPIYLRKLFFQHMGRICALQRLLLVLPAPHLAVPSCRVADVEALESAWMLAAAYLNLQARPDHTPESLQATLGPLLVKVWCKACRTALQTRIDALIAEWGTIKRTI</sequence>
<evidence type="ECO:0000313" key="2">
    <source>
        <dbReference type="Proteomes" id="UP000077266"/>
    </source>
</evidence>
<dbReference type="InParanoid" id="A0A165GSC3"/>
<organism evidence="1 2">
    <name type="scientific">Exidia glandulosa HHB12029</name>
    <dbReference type="NCBI Taxonomy" id="1314781"/>
    <lineage>
        <taxon>Eukaryota</taxon>
        <taxon>Fungi</taxon>
        <taxon>Dikarya</taxon>
        <taxon>Basidiomycota</taxon>
        <taxon>Agaricomycotina</taxon>
        <taxon>Agaricomycetes</taxon>
        <taxon>Auriculariales</taxon>
        <taxon>Exidiaceae</taxon>
        <taxon>Exidia</taxon>
    </lineage>
</organism>
<evidence type="ECO:0008006" key="3">
    <source>
        <dbReference type="Google" id="ProtNLM"/>
    </source>
</evidence>
<gene>
    <name evidence="1" type="ORF">EXIGLDRAFT_770398</name>
</gene>